<gene>
    <name evidence="6" type="ORF">DM484_16410</name>
</gene>
<evidence type="ECO:0000256" key="3">
    <source>
        <dbReference type="ARBA" id="ARBA00022723"/>
    </source>
</evidence>
<dbReference type="Pfam" id="PF01814">
    <property type="entry name" value="Hemerythrin"/>
    <property type="match status" value="1"/>
</dbReference>
<dbReference type="PANTHER" id="PTHR36438:SF1">
    <property type="entry name" value="IRON-SULFUR CLUSTER REPAIR PROTEIN YTFE"/>
    <property type="match status" value="1"/>
</dbReference>
<evidence type="ECO:0000313" key="6">
    <source>
        <dbReference type="EMBL" id="PZN76534.1"/>
    </source>
</evidence>
<comment type="subcellular location">
    <subcellularLocation>
        <location evidence="1">Cytoplasm</location>
    </subcellularLocation>
</comment>
<evidence type="ECO:0000256" key="4">
    <source>
        <dbReference type="ARBA" id="ARBA00023004"/>
    </source>
</evidence>
<dbReference type="AlphaFoldDB" id="A0A2W4SV36"/>
<accession>A0A2W4SV36</accession>
<keyword evidence="4" id="KW-0408">Iron</keyword>
<reference evidence="6 7" key="1">
    <citation type="journal article" date="2018" name="Aquat. Microb. Ecol.">
        <title>Gammaproteobacterial methanotrophs dominate.</title>
        <authorList>
            <person name="Rissanen A.J."/>
            <person name="Saarenheimo J."/>
            <person name="Tiirola M."/>
            <person name="Peura S."/>
            <person name="Aalto S.L."/>
            <person name="Karvinen A."/>
            <person name="Nykanen H."/>
        </authorList>
    </citation>
    <scope>NUCLEOTIDE SEQUENCE [LARGE SCALE GENOMIC DNA]</scope>
    <source>
        <strain evidence="6">AMbin10</strain>
    </source>
</reference>
<evidence type="ECO:0000259" key="5">
    <source>
        <dbReference type="Pfam" id="PF01814"/>
    </source>
</evidence>
<dbReference type="Proteomes" id="UP000249396">
    <property type="component" value="Unassembled WGS sequence"/>
</dbReference>
<proteinExistence type="predicted"/>
<keyword evidence="2" id="KW-0963">Cytoplasm</keyword>
<dbReference type="GO" id="GO:0046872">
    <property type="term" value="F:metal ion binding"/>
    <property type="evidence" value="ECO:0007669"/>
    <property type="project" value="UniProtKB-KW"/>
</dbReference>
<protein>
    <submittedName>
        <fullName evidence="6">Iron-sulfur cluster repair di-iron protein</fullName>
    </submittedName>
</protein>
<evidence type="ECO:0000313" key="7">
    <source>
        <dbReference type="Proteomes" id="UP000249396"/>
    </source>
</evidence>
<keyword evidence="3" id="KW-0479">Metal-binding</keyword>
<sequence length="237" mass="26476">MDTQTLMKEIALGSPNCARVLDTLGLNYCCDGGGRLGLEQVCLAVGQDTDEVLARLEQAQIPITPSKWDGMSATALIYHIRDTHHAFTRDQLAHLAIMLERLVRRHAEARPELNGVWSVLQDLRDDLIPHLMKEENILFPYIEALEKHKLEGTPLPPACFGVIDNPIRQMESEHTAVAGLLQKLRQATSDYAPPGELCTSYRIALQAMENLEADLLRHIQLENKVLFPRALALAQTV</sequence>
<comment type="caution">
    <text evidence="6">The sequence shown here is derived from an EMBL/GenBank/DDBJ whole genome shotgun (WGS) entry which is preliminary data.</text>
</comment>
<dbReference type="InterPro" id="IPR019903">
    <property type="entry name" value="RIC_family"/>
</dbReference>
<organism evidence="6 7">
    <name type="scientific">Candidatus Methylumidiphilus alinenensis</name>
    <dbReference type="NCBI Taxonomy" id="2202197"/>
    <lineage>
        <taxon>Bacteria</taxon>
        <taxon>Pseudomonadati</taxon>
        <taxon>Pseudomonadota</taxon>
        <taxon>Gammaproteobacteria</taxon>
        <taxon>Methylococcales</taxon>
        <taxon>Candidatus Methylumidiphilus</taxon>
    </lineage>
</organism>
<name>A0A2W4SV36_9GAMM</name>
<dbReference type="PANTHER" id="PTHR36438">
    <property type="entry name" value="IRON-SULFUR CLUSTER REPAIR PROTEIN YTFE"/>
    <property type="match status" value="1"/>
</dbReference>
<feature type="domain" description="Hemerythrin-like" evidence="5">
    <location>
        <begin position="77"/>
        <end position="230"/>
    </location>
</feature>
<dbReference type="InterPro" id="IPR012312">
    <property type="entry name" value="Hemerythrin-like"/>
</dbReference>
<dbReference type="EMBL" id="QJPH01000358">
    <property type="protein sequence ID" value="PZN76534.1"/>
    <property type="molecule type" value="Genomic_DNA"/>
</dbReference>
<evidence type="ECO:0000256" key="2">
    <source>
        <dbReference type="ARBA" id="ARBA00022490"/>
    </source>
</evidence>
<dbReference type="GO" id="GO:0005737">
    <property type="term" value="C:cytoplasm"/>
    <property type="evidence" value="ECO:0007669"/>
    <property type="project" value="UniProtKB-SubCell"/>
</dbReference>
<dbReference type="Gene3D" id="1.20.120.520">
    <property type="entry name" value="nmb1532 protein domain like"/>
    <property type="match status" value="1"/>
</dbReference>
<evidence type="ECO:0000256" key="1">
    <source>
        <dbReference type="ARBA" id="ARBA00004496"/>
    </source>
</evidence>